<dbReference type="InterPro" id="IPR018200">
    <property type="entry name" value="USP_CS"/>
</dbReference>
<feature type="compositionally biased region" description="Pro residues" evidence="3">
    <location>
        <begin position="825"/>
        <end position="835"/>
    </location>
</feature>
<dbReference type="GO" id="GO:0016579">
    <property type="term" value="P:protein deubiquitination"/>
    <property type="evidence" value="ECO:0007669"/>
    <property type="project" value="InterPro"/>
</dbReference>
<sequence length="951" mass="108693">MATNQMQIQRYAPSQGQGQIQSSRNHSPTDSQSQANPQQHQANKSKVRLKKVFLWLRDNIFPIISDYDSDSEDEEQRQAIKEERKLLKNPPIIKPELRLARLKNNIPALMGIYNHGNTCFISTVMQCLCNTEEFARYLVTDQYVADLKECQKSKKNRFGTRGDLTQQVANLLKSMWLGQYDNRISWYFIHTVMKHGEQYRGYMQHDAQEFLLWMLDNIHEDLRVQQRSKKGLFSKSKISTVPPPGLLGGQHDMINSPNTIITQLFNGLFFSSISCKFCSKTSASLESFLCLSLPIPQRQIRPLYVTVVQYTAPAVQNKKIGLIIPLICTALDIKREIAQREEVPVEYILLFEVYSDCYGRIVVDSDTVSEVQNRGDFLYAFVLPKPEESEGEIEISLICMNVYMYGNYPRRFTYPFIIQVTKDIHVVNLENLVLQRLLAKTKPLDMGLLEGIHRMFKIRMVDGMPGKSILSPYENKPLLTQSAVKPLEKSVTNAGQIYLRVMLEWENDIKMRVFGRYQEYNYDECLSVKNTQIFFRKAHKANLLDCFQLLTQREELCEGEEWYCSTCKGKKPGIKKLDFLDTPNVLIVHLKRFRQVGYLRQKLDTMIDYPLTDLDLTQFMINKEAVEPYLVPGPPQAPTGPTPLITDTDTGKKKTKKQKKNKIPTTQQIPLSDYTDNISADIQACSSSNISVCSRSTELEPIPVNCSYVYDLFAVGNHHGGMTGGHYTAFCKNAISKKWYLMDDDFVQEVNDKKVLTSHAYLLFYKRREVQPSTERPNQSEDGVSPNANLHDVTIGTEHWLNRFNVKIPQPEAIVNNPNTSKVIPPTPSHQPMRPPLQRSNTAPPHRRRSDEKHSSAFGRKKIDSTQITKVNASIPPYNITTIQSQALAQTPSVPNFQRLDQCVPSTCTSSTHSQHGYPIKKTFSQPNIPHGHYCVNSPDLRARAINETSV</sequence>
<feature type="region of interest" description="Disordered" evidence="3">
    <location>
        <begin position="812"/>
        <end position="865"/>
    </location>
</feature>
<gene>
    <name evidence="5" type="ORF">LOD99_15331</name>
</gene>
<keyword evidence="6" id="KW-1185">Reference proteome</keyword>
<name>A0AAV7KBT1_9METZ</name>
<proteinExistence type="predicted"/>
<feature type="compositionally biased region" description="Basic residues" evidence="3">
    <location>
        <begin position="653"/>
        <end position="662"/>
    </location>
</feature>
<evidence type="ECO:0000313" key="6">
    <source>
        <dbReference type="Proteomes" id="UP001165289"/>
    </source>
</evidence>
<feature type="compositionally biased region" description="Polar residues" evidence="3">
    <location>
        <begin position="771"/>
        <end position="788"/>
    </location>
</feature>
<evidence type="ECO:0000256" key="3">
    <source>
        <dbReference type="SAM" id="MobiDB-lite"/>
    </source>
</evidence>
<protein>
    <recommendedName>
        <fullName evidence="2">ubiquitinyl hydrolase 1</fullName>
        <ecNumber evidence="2">3.4.19.12</ecNumber>
    </recommendedName>
</protein>
<dbReference type="Pfam" id="PF00443">
    <property type="entry name" value="UCH"/>
    <property type="match status" value="1"/>
</dbReference>
<dbReference type="Proteomes" id="UP001165289">
    <property type="component" value="Unassembled WGS sequence"/>
</dbReference>
<dbReference type="EC" id="3.4.19.12" evidence="2"/>
<reference evidence="5 6" key="1">
    <citation type="journal article" date="2023" name="BMC Biol.">
        <title>The compact genome of the sponge Oopsacas minuta (Hexactinellida) is lacking key metazoan core genes.</title>
        <authorList>
            <person name="Santini S."/>
            <person name="Schenkelaars Q."/>
            <person name="Jourda C."/>
            <person name="Duchesne M."/>
            <person name="Belahbib H."/>
            <person name="Rocher C."/>
            <person name="Selva M."/>
            <person name="Riesgo A."/>
            <person name="Vervoort M."/>
            <person name="Leys S.P."/>
            <person name="Kodjabachian L."/>
            <person name="Le Bivic A."/>
            <person name="Borchiellini C."/>
            <person name="Claverie J.M."/>
            <person name="Renard E."/>
        </authorList>
    </citation>
    <scope>NUCLEOTIDE SEQUENCE [LARGE SCALE GENOMIC DNA]</scope>
    <source>
        <strain evidence="5">SPO-2</strain>
    </source>
</reference>
<dbReference type="AlphaFoldDB" id="A0AAV7KBT1"/>
<feature type="region of interest" description="Disordered" evidence="3">
    <location>
        <begin position="1"/>
        <end position="45"/>
    </location>
</feature>
<dbReference type="Gene3D" id="3.90.70.10">
    <property type="entry name" value="Cysteine proteinases"/>
    <property type="match status" value="2"/>
</dbReference>
<evidence type="ECO:0000259" key="4">
    <source>
        <dbReference type="PROSITE" id="PS50235"/>
    </source>
</evidence>
<keyword evidence="5" id="KW-0378">Hydrolase</keyword>
<feature type="compositionally biased region" description="Polar residues" evidence="3">
    <location>
        <begin position="1"/>
        <end position="42"/>
    </location>
</feature>
<dbReference type="InterPro" id="IPR028889">
    <property type="entry name" value="USP"/>
</dbReference>
<dbReference type="InterPro" id="IPR001394">
    <property type="entry name" value="Peptidase_C19_UCH"/>
</dbReference>
<feature type="compositionally biased region" description="Pro residues" evidence="3">
    <location>
        <begin position="632"/>
        <end position="641"/>
    </location>
</feature>
<dbReference type="PANTHER" id="PTHR21646:SF14">
    <property type="entry name" value="FI05488P"/>
    <property type="match status" value="1"/>
</dbReference>
<feature type="region of interest" description="Disordered" evidence="3">
    <location>
        <begin position="771"/>
        <end position="790"/>
    </location>
</feature>
<dbReference type="InterPro" id="IPR038765">
    <property type="entry name" value="Papain-like_cys_pep_sf"/>
</dbReference>
<comment type="catalytic activity">
    <reaction evidence="1">
        <text>Thiol-dependent hydrolysis of ester, thioester, amide, peptide and isopeptide bonds formed by the C-terminal Gly of ubiquitin (a 76-residue protein attached to proteins as an intracellular targeting signal).</text>
        <dbReference type="EC" id="3.4.19.12"/>
    </reaction>
</comment>
<dbReference type="PANTHER" id="PTHR21646">
    <property type="entry name" value="UBIQUITIN CARBOXYL-TERMINAL HYDROLASE"/>
    <property type="match status" value="1"/>
</dbReference>
<organism evidence="5 6">
    <name type="scientific">Oopsacas minuta</name>
    <dbReference type="NCBI Taxonomy" id="111878"/>
    <lineage>
        <taxon>Eukaryota</taxon>
        <taxon>Metazoa</taxon>
        <taxon>Porifera</taxon>
        <taxon>Hexactinellida</taxon>
        <taxon>Hexasterophora</taxon>
        <taxon>Lyssacinosida</taxon>
        <taxon>Leucopsacidae</taxon>
        <taxon>Oopsacas</taxon>
    </lineage>
</organism>
<evidence type="ECO:0000256" key="1">
    <source>
        <dbReference type="ARBA" id="ARBA00000707"/>
    </source>
</evidence>
<accession>A0AAV7KBT1</accession>
<dbReference type="EMBL" id="JAKMXF010000088">
    <property type="protein sequence ID" value="KAI6658531.1"/>
    <property type="molecule type" value="Genomic_DNA"/>
</dbReference>
<comment type="caution">
    <text evidence="5">The sequence shown here is derived from an EMBL/GenBank/DDBJ whole genome shotgun (WGS) entry which is preliminary data.</text>
</comment>
<evidence type="ECO:0000256" key="2">
    <source>
        <dbReference type="ARBA" id="ARBA00012759"/>
    </source>
</evidence>
<dbReference type="PROSITE" id="PS00973">
    <property type="entry name" value="USP_2"/>
    <property type="match status" value="1"/>
</dbReference>
<feature type="region of interest" description="Disordered" evidence="3">
    <location>
        <begin position="632"/>
        <end position="666"/>
    </location>
</feature>
<dbReference type="SUPFAM" id="SSF54001">
    <property type="entry name" value="Cysteine proteinases"/>
    <property type="match status" value="1"/>
</dbReference>
<dbReference type="PROSITE" id="PS50235">
    <property type="entry name" value="USP_3"/>
    <property type="match status" value="1"/>
</dbReference>
<dbReference type="GO" id="GO:0004843">
    <property type="term" value="F:cysteine-type deubiquitinase activity"/>
    <property type="evidence" value="ECO:0007669"/>
    <property type="project" value="UniProtKB-EC"/>
</dbReference>
<dbReference type="InterPro" id="IPR050185">
    <property type="entry name" value="Ub_carboxyl-term_hydrolase"/>
</dbReference>
<feature type="domain" description="USP" evidence="4">
    <location>
        <begin position="110"/>
        <end position="768"/>
    </location>
</feature>
<evidence type="ECO:0000313" key="5">
    <source>
        <dbReference type="EMBL" id="KAI6658531.1"/>
    </source>
</evidence>